<feature type="compositionally biased region" description="Low complexity" evidence="2">
    <location>
        <begin position="11"/>
        <end position="22"/>
    </location>
</feature>
<evidence type="ECO:0000313" key="3">
    <source>
        <dbReference type="EMBL" id="CAG9323919.1"/>
    </source>
</evidence>
<dbReference type="Proteomes" id="UP001162131">
    <property type="component" value="Unassembled WGS sequence"/>
</dbReference>
<gene>
    <name evidence="3" type="ORF">BSTOLATCC_MIC34953</name>
</gene>
<keyword evidence="1" id="KW-0175">Coiled coil</keyword>
<dbReference type="EMBL" id="CAJZBQ010000035">
    <property type="protein sequence ID" value="CAG9323919.1"/>
    <property type="molecule type" value="Genomic_DNA"/>
</dbReference>
<sequence length="1380" mass="160695">MRKVHLTVPASEFSGHSSIESSPFTEDLPSQPVSFYIKEYQKLYKLLTLRNHSRTNTVRTNEDEFFQSPARINQPHTGWSNESMLLNSKSLMTIGDTSYTSDFSDLTPRNLERSYSPNLAIPSEKSGDLINKSVENLKNIISKCGKLPLNIQKAVELLVEKSNDIDQDSSQEEIIEAAIAIEVIKGKIINYLISQNDTQSFFENIIFASEKTAVELADRSRDDMVNLMKKKASIFEGNFSGKRKIQELYMFAIEIEKWKHGKLNPDSKYANRHPFQNQYEEILKQLKSQLEAEKGKGKKSGPNLNLKMMAIKKKIKEMREMNLELKKVVDYDSYLWKQLTGEKFKEFQKKRGNNDNQELIKENESLKIELYALYTKNESLYGIKEELQNEVEKCKQIIKDLASQIKLDNQKDEEIDYYLLKIESQDSLINQLEKKIESLKNCLSNRLPMVSSEIHALKNAAREIKGNLIKESRNWNSNCQNGTRIISIFLRKAMDENNQTKLANANLSGLLENQINDAKLQKKENEELKFSLIKASKAQEKLRTSLKYVLKTTESVKFSINDIKKLQNLQMKANSESLVLIKSKISEIARENKEKAEILRKSLTFQYHQSKLSVFRKACKIKESISESKSTVLAMKSEYSRKISDFIAHFNKTASAMVAQIKDKSIKISEELGSVKNERDIFKTRFSDASKEIELILIDKEKLKIAIEDKERETLKFAETNKRQSEELSKKQKEVELILEQMKIAKSREIDPAVVDGLKANNNELKDELSKVQKSKDWEILKITKEMQMIEKNLAESIKNRENEINMLAAENSELKIELSNYQQESSKIMQLINEEKENIEANLNSFIKRKEDEINELRIKYEELKNHESENEKIISKIKEENSTVLNYLTQKDAENEKLIEENQYLSEKALAKERGIQNMMMEKNKLEENLNITIKSKESEIVSYKEKSDSLKNEIFKLQKEKENDKELYTIECKKLEENHNKSIKSKENEITSLKEEIDTKRNEIKGNLTQIRNITNKSVLLVNELKDLKGYISGLKSSITTEMHNYLIEMQTILQMSISEKWTKNEEFNKLKIQMAIENEKSQYKILEKNKDCASEENQKFQQDIKKLEKINLYNLCQLKNIIGPQLNNLRSTNAQNKDSIISLQMEIVNSFKIFKKKFHRKVNEKTIKELETLEEVTELEKIVKAENFQFKDSSIIPQLTQVMENIVKENNSLIENFDSKTITLKDFRRNFVENVSSFYISVNNVLNEYSSKMVKEKEDLVSKINEIKTYYEIKLKEILRGGKSAIMVLNNGAAVIQKWCRRRRLRRTFDQYMNLIRMEPSKLLEMVDPSLVPIYGNHPRLRKCFRFAGEGWPPEILFNASILEEENEEEKEPKDK</sequence>
<feature type="region of interest" description="Disordered" evidence="2">
    <location>
        <begin position="1"/>
        <end position="25"/>
    </location>
</feature>
<feature type="coiled-coil region" evidence="1">
    <location>
        <begin position="349"/>
        <end position="442"/>
    </location>
</feature>
<feature type="coiled-coil region" evidence="1">
    <location>
        <begin position="1080"/>
        <end position="1114"/>
    </location>
</feature>
<reference evidence="3" key="1">
    <citation type="submission" date="2021-09" db="EMBL/GenBank/DDBJ databases">
        <authorList>
            <consortium name="AG Swart"/>
            <person name="Singh M."/>
            <person name="Singh A."/>
            <person name="Seah K."/>
            <person name="Emmerich C."/>
        </authorList>
    </citation>
    <scope>NUCLEOTIDE SEQUENCE</scope>
    <source>
        <strain evidence="3">ATCC30299</strain>
    </source>
</reference>
<evidence type="ECO:0000256" key="1">
    <source>
        <dbReference type="SAM" id="Coils"/>
    </source>
</evidence>
<evidence type="ECO:0000313" key="4">
    <source>
        <dbReference type="Proteomes" id="UP001162131"/>
    </source>
</evidence>
<comment type="caution">
    <text evidence="3">The sequence shown here is derived from an EMBL/GenBank/DDBJ whole genome shotgun (WGS) entry which is preliminary data.</text>
</comment>
<accession>A0AAU9J6T3</accession>
<evidence type="ECO:0000256" key="2">
    <source>
        <dbReference type="SAM" id="MobiDB-lite"/>
    </source>
</evidence>
<name>A0AAU9J6T3_9CILI</name>
<protein>
    <submittedName>
        <fullName evidence="3">Uncharacterized protein</fullName>
    </submittedName>
</protein>
<proteinExistence type="predicted"/>
<keyword evidence="4" id="KW-1185">Reference proteome</keyword>
<organism evidence="3 4">
    <name type="scientific">Blepharisma stoltei</name>
    <dbReference type="NCBI Taxonomy" id="1481888"/>
    <lineage>
        <taxon>Eukaryota</taxon>
        <taxon>Sar</taxon>
        <taxon>Alveolata</taxon>
        <taxon>Ciliophora</taxon>
        <taxon>Postciliodesmatophora</taxon>
        <taxon>Heterotrichea</taxon>
        <taxon>Heterotrichida</taxon>
        <taxon>Blepharismidae</taxon>
        <taxon>Blepharisma</taxon>
    </lineage>
</organism>
<feature type="coiled-coil region" evidence="1">
    <location>
        <begin position="693"/>
        <end position="1006"/>
    </location>
</feature>